<dbReference type="InterPro" id="IPR000674">
    <property type="entry name" value="Ald_Oxase/Xan_DH_a/b"/>
</dbReference>
<dbReference type="InterPro" id="IPR008274">
    <property type="entry name" value="AldOxase/xan_DH_MoCoBD1"/>
</dbReference>
<sequence length="705" mass="75441">MNKVIGTAVSRKDGRAKVTGTATYAAEHQIPGLIHGYLVTATIANGRIKSIDTSAAQKAPGVIAVFTHKNAPKVFTPANNFMTSKIYEARLPLSDDKVHYGGQIIGLVVADTLERSRHAAHLVKVEYETQKPVVEAKNATFKEAPPQMGEEFKFEKGQFAAGMANAATKIEATYTTSTELHAAMEPHATIAQWQGQDSLTVYEPSQWVMGCQRTYADLFGLPAEKVRIVTPFLGGGFGSKAFPWPHGILCTAAARQLQRPLKVVLHRRQVTANAGHRSETEQTIRLAANADGMLSAISHEAKSCTSPVESFSEPCTGITPAMYAAPNLRLNQELAVMNVGTPTFMRAPGENPGMWAMESAMDELAWALKLDPVELRLKNETKEHQKKGLPFSAKHFADCLKVGAEKFGWKDRKMETRALTRDGKLIGWGMAAATFPGLRGKASVKVRLLPDGKVHVLTSGNDMGTGSYTVVAVTAAETLGVPVENVRVEMGDSLLPDGGLAGGSMMTASLAPAVMQACQDVLKAANCTTASDACAALRQSGRAAFEATASSAPGEEGKKWAFQSWGAHFCEVAVDEEIGRLRVTRWVSVMDVGRVMNAKTAASQVRGGVIMGIGQALMEECHFDPNLGNPVVYDLATYHFPAHADIPRIEVAFVGEPDLNFNPVGARGVGEIGITGVSAAVANAVYHATGKRLRSLPLTPDKLIG</sequence>
<dbReference type="SUPFAM" id="SSF56003">
    <property type="entry name" value="Molybdenum cofactor-binding domain"/>
    <property type="match status" value="1"/>
</dbReference>
<dbReference type="Pfam" id="PF01315">
    <property type="entry name" value="Ald_Xan_dh_C"/>
    <property type="match status" value="1"/>
</dbReference>
<dbReference type="InterPro" id="IPR046867">
    <property type="entry name" value="AldOxase/xan_DH_MoCoBD2"/>
</dbReference>
<dbReference type="InterPro" id="IPR037165">
    <property type="entry name" value="AldOxase/xan_DH_Mopterin-bd_sf"/>
</dbReference>
<evidence type="ECO:0000256" key="2">
    <source>
        <dbReference type="ARBA" id="ARBA00023002"/>
    </source>
</evidence>
<reference evidence="4 5" key="1">
    <citation type="submission" date="2012-06" db="EMBL/GenBank/DDBJ databases">
        <title>Finished chromosome of genome of Microcoleus sp. PCC 7113.</title>
        <authorList>
            <consortium name="US DOE Joint Genome Institute"/>
            <person name="Gugger M."/>
            <person name="Coursin T."/>
            <person name="Rippka R."/>
            <person name="Tandeau De Marsac N."/>
            <person name="Huntemann M."/>
            <person name="Wei C.-L."/>
            <person name="Han J."/>
            <person name="Detter J.C."/>
            <person name="Han C."/>
            <person name="Tapia R."/>
            <person name="Chen A."/>
            <person name="Kyrpides N."/>
            <person name="Mavromatis K."/>
            <person name="Markowitz V."/>
            <person name="Szeto E."/>
            <person name="Ivanova N."/>
            <person name="Pagani I."/>
            <person name="Pati A."/>
            <person name="Goodwin L."/>
            <person name="Nordberg H.P."/>
            <person name="Cantor M.N."/>
            <person name="Hua S.X."/>
            <person name="Woyke T."/>
            <person name="Kerfeld C.A."/>
        </authorList>
    </citation>
    <scope>NUCLEOTIDE SEQUENCE [LARGE SCALE GENOMIC DNA]</scope>
    <source>
        <strain evidence="4 5">PCC 7113</strain>
    </source>
</reference>
<gene>
    <name evidence="4" type="ORF">Mic7113_0405</name>
</gene>
<dbReference type="eggNOG" id="COG1529">
    <property type="taxonomic scope" value="Bacteria"/>
</dbReference>
<dbReference type="OrthoDB" id="41753at2"/>
<dbReference type="GO" id="GO:0016491">
    <property type="term" value="F:oxidoreductase activity"/>
    <property type="evidence" value="ECO:0007669"/>
    <property type="project" value="UniProtKB-KW"/>
</dbReference>
<keyword evidence="5" id="KW-1185">Reference proteome</keyword>
<evidence type="ECO:0000256" key="1">
    <source>
        <dbReference type="ARBA" id="ARBA00022505"/>
    </source>
</evidence>
<dbReference type="HOGENOM" id="CLU_001681_2_2_3"/>
<dbReference type="PATRIC" id="fig|1173027.3.peg.444"/>
<protein>
    <submittedName>
        <fullName evidence="4">Aerobic-type carbon monoxide dehydrogenase, large subunit CoxL/CutL-like protein</fullName>
    </submittedName>
</protein>
<organism evidence="4 5">
    <name type="scientific">Allocoleopsis franciscana PCC 7113</name>
    <dbReference type="NCBI Taxonomy" id="1173027"/>
    <lineage>
        <taxon>Bacteria</taxon>
        <taxon>Bacillati</taxon>
        <taxon>Cyanobacteriota</taxon>
        <taxon>Cyanophyceae</taxon>
        <taxon>Coleofasciculales</taxon>
        <taxon>Coleofasciculaceae</taxon>
        <taxon>Allocoleopsis</taxon>
        <taxon>Allocoleopsis franciscana</taxon>
    </lineage>
</organism>
<dbReference type="SUPFAM" id="SSF54665">
    <property type="entry name" value="CO dehydrogenase molybdoprotein N-domain-like"/>
    <property type="match status" value="1"/>
</dbReference>
<dbReference type="SMART" id="SM01008">
    <property type="entry name" value="Ald_Xan_dh_C"/>
    <property type="match status" value="1"/>
</dbReference>
<name>K9W7G5_9CYAN</name>
<dbReference type="Pfam" id="PF02738">
    <property type="entry name" value="MoCoBD_1"/>
    <property type="match status" value="1"/>
</dbReference>
<dbReference type="Gene3D" id="3.30.365.10">
    <property type="entry name" value="Aldehyde oxidase/xanthine dehydrogenase, molybdopterin binding domain"/>
    <property type="match status" value="4"/>
</dbReference>
<dbReference type="Gene3D" id="3.90.1170.50">
    <property type="entry name" value="Aldehyde oxidase/xanthine dehydrogenase, a/b hammerhead"/>
    <property type="match status" value="1"/>
</dbReference>
<feature type="domain" description="Aldehyde oxidase/xanthine dehydrogenase a/b hammerhead" evidence="3">
    <location>
        <begin position="19"/>
        <end position="131"/>
    </location>
</feature>
<dbReference type="EMBL" id="CP003630">
    <property type="protein sequence ID" value="AFZ16325.1"/>
    <property type="molecule type" value="Genomic_DNA"/>
</dbReference>
<dbReference type="RefSeq" id="WP_015180489.1">
    <property type="nucleotide sequence ID" value="NC_019738.1"/>
</dbReference>
<evidence type="ECO:0000313" key="5">
    <source>
        <dbReference type="Proteomes" id="UP000010471"/>
    </source>
</evidence>
<dbReference type="Proteomes" id="UP000010471">
    <property type="component" value="Chromosome"/>
</dbReference>
<evidence type="ECO:0000259" key="3">
    <source>
        <dbReference type="SMART" id="SM01008"/>
    </source>
</evidence>
<evidence type="ECO:0000313" key="4">
    <source>
        <dbReference type="EMBL" id="AFZ16325.1"/>
    </source>
</evidence>
<dbReference type="InterPro" id="IPR036856">
    <property type="entry name" value="Ald_Oxase/Xan_DH_a/b_sf"/>
</dbReference>
<keyword evidence="2" id="KW-0560">Oxidoreductase</keyword>
<dbReference type="GO" id="GO:0005506">
    <property type="term" value="F:iron ion binding"/>
    <property type="evidence" value="ECO:0007669"/>
    <property type="project" value="InterPro"/>
</dbReference>
<dbReference type="KEGG" id="mic:Mic7113_0405"/>
<dbReference type="PANTHER" id="PTHR11908">
    <property type="entry name" value="XANTHINE DEHYDROGENASE"/>
    <property type="match status" value="1"/>
</dbReference>
<dbReference type="STRING" id="1173027.Mic7113_0405"/>
<accession>K9W7G5</accession>
<dbReference type="InterPro" id="IPR016208">
    <property type="entry name" value="Ald_Oxase/xanthine_DH-like"/>
</dbReference>
<proteinExistence type="predicted"/>
<keyword evidence="1" id="KW-0500">Molybdenum</keyword>
<dbReference type="Pfam" id="PF20256">
    <property type="entry name" value="MoCoBD_2"/>
    <property type="match status" value="1"/>
</dbReference>
<dbReference type="PANTHER" id="PTHR11908:SF132">
    <property type="entry name" value="ALDEHYDE OXIDASE 1-RELATED"/>
    <property type="match status" value="1"/>
</dbReference>
<dbReference type="AlphaFoldDB" id="K9W7G5"/>